<dbReference type="Proteomes" id="UP001054837">
    <property type="component" value="Unassembled WGS sequence"/>
</dbReference>
<proteinExistence type="predicted"/>
<sequence>MVSFQSVFKGSSTSDNRISLLTPLDPPLVEQLNSEAEGELIGSRNNCPPRFRLHSHGSLITSRGPTSYNRISLLTPLDPPLVEQLNSEAESELIGSRNNCPLRFRLHPHGSLITSRKC</sequence>
<evidence type="ECO:0000313" key="3">
    <source>
        <dbReference type="Proteomes" id="UP001054837"/>
    </source>
</evidence>
<comment type="caution">
    <text evidence="2">The sequence shown here is derived from an EMBL/GenBank/DDBJ whole genome shotgun (WGS) entry which is preliminary data.</text>
</comment>
<feature type="region of interest" description="Disordered" evidence="1">
    <location>
        <begin position="1"/>
        <end position="20"/>
    </location>
</feature>
<dbReference type="EMBL" id="BPLQ01008891">
    <property type="protein sequence ID" value="GIY40142.1"/>
    <property type="molecule type" value="Genomic_DNA"/>
</dbReference>
<feature type="compositionally biased region" description="Polar residues" evidence="1">
    <location>
        <begin position="1"/>
        <end position="19"/>
    </location>
</feature>
<evidence type="ECO:0000256" key="1">
    <source>
        <dbReference type="SAM" id="MobiDB-lite"/>
    </source>
</evidence>
<accession>A0AAV4T5G2</accession>
<reference evidence="2 3" key="1">
    <citation type="submission" date="2021-06" db="EMBL/GenBank/DDBJ databases">
        <title>Caerostris darwini draft genome.</title>
        <authorList>
            <person name="Kono N."/>
            <person name="Arakawa K."/>
        </authorList>
    </citation>
    <scope>NUCLEOTIDE SEQUENCE [LARGE SCALE GENOMIC DNA]</scope>
</reference>
<protein>
    <submittedName>
        <fullName evidence="2">Uncharacterized protein</fullName>
    </submittedName>
</protein>
<keyword evidence="3" id="KW-1185">Reference proteome</keyword>
<organism evidence="2 3">
    <name type="scientific">Caerostris darwini</name>
    <dbReference type="NCBI Taxonomy" id="1538125"/>
    <lineage>
        <taxon>Eukaryota</taxon>
        <taxon>Metazoa</taxon>
        <taxon>Ecdysozoa</taxon>
        <taxon>Arthropoda</taxon>
        <taxon>Chelicerata</taxon>
        <taxon>Arachnida</taxon>
        <taxon>Araneae</taxon>
        <taxon>Araneomorphae</taxon>
        <taxon>Entelegynae</taxon>
        <taxon>Araneoidea</taxon>
        <taxon>Araneidae</taxon>
        <taxon>Caerostris</taxon>
    </lineage>
</organism>
<name>A0AAV4T5G2_9ARAC</name>
<evidence type="ECO:0000313" key="2">
    <source>
        <dbReference type="EMBL" id="GIY40142.1"/>
    </source>
</evidence>
<dbReference type="AlphaFoldDB" id="A0AAV4T5G2"/>
<gene>
    <name evidence="2" type="ORF">CDAR_424041</name>
</gene>